<evidence type="ECO:0000256" key="12">
    <source>
        <dbReference type="ARBA" id="ARBA00022982"/>
    </source>
</evidence>
<dbReference type="InterPro" id="IPR023615">
    <property type="entry name" value="Cyt_c_Oxase_su1_BS"/>
</dbReference>
<dbReference type="PROSITE" id="PS00077">
    <property type="entry name" value="COX1_CUB"/>
    <property type="match status" value="1"/>
</dbReference>
<evidence type="ECO:0000256" key="10">
    <source>
        <dbReference type="ARBA" id="ARBA00022723"/>
    </source>
</evidence>
<feature type="transmembrane region" description="Helical" evidence="20">
    <location>
        <begin position="336"/>
        <end position="360"/>
    </location>
</feature>
<protein>
    <recommendedName>
        <fullName evidence="4">cytochrome-c oxidase</fullName>
        <ecNumber evidence="4">7.1.1.9</ecNumber>
    </recommendedName>
</protein>
<dbReference type="EMBL" id="PDNU01000028">
    <property type="protein sequence ID" value="PHK94258.1"/>
    <property type="molecule type" value="Genomic_DNA"/>
</dbReference>
<feature type="transmembrane region" description="Helical" evidence="20">
    <location>
        <begin position="175"/>
        <end position="196"/>
    </location>
</feature>
<evidence type="ECO:0000256" key="13">
    <source>
        <dbReference type="ARBA" id="ARBA00022989"/>
    </source>
</evidence>
<evidence type="ECO:0000256" key="14">
    <source>
        <dbReference type="ARBA" id="ARBA00023004"/>
    </source>
</evidence>
<feature type="transmembrane region" description="Helical" evidence="20">
    <location>
        <begin position="826"/>
        <end position="847"/>
    </location>
</feature>
<feature type="transmembrane region" description="Helical" evidence="20">
    <location>
        <begin position="50"/>
        <end position="72"/>
    </location>
</feature>
<feature type="transmembrane region" description="Helical" evidence="20">
    <location>
        <begin position="743"/>
        <end position="765"/>
    </location>
</feature>
<keyword evidence="13 20" id="KW-1133">Transmembrane helix</keyword>
<dbReference type="InterPro" id="IPR014241">
    <property type="entry name" value="Cyt_c_oxidase_su1_bac"/>
</dbReference>
<feature type="transmembrane region" description="Helical" evidence="20">
    <location>
        <begin position="777"/>
        <end position="805"/>
    </location>
</feature>
<organism evidence="22 23">
    <name type="scientific">Teichococcus rhizosphaerae</name>
    <dbReference type="NCBI Taxonomy" id="1335062"/>
    <lineage>
        <taxon>Bacteria</taxon>
        <taxon>Pseudomonadati</taxon>
        <taxon>Pseudomonadota</taxon>
        <taxon>Alphaproteobacteria</taxon>
        <taxon>Acetobacterales</taxon>
        <taxon>Roseomonadaceae</taxon>
        <taxon>Roseomonas</taxon>
    </lineage>
</organism>
<evidence type="ECO:0000256" key="1">
    <source>
        <dbReference type="ARBA" id="ARBA00004651"/>
    </source>
</evidence>
<keyword evidence="12 18" id="KW-0249">Electron transport</keyword>
<evidence type="ECO:0000256" key="17">
    <source>
        <dbReference type="ARBA" id="ARBA00047816"/>
    </source>
</evidence>
<dbReference type="Proteomes" id="UP000223527">
    <property type="component" value="Unassembled WGS sequence"/>
</dbReference>
<evidence type="ECO:0000256" key="11">
    <source>
        <dbReference type="ARBA" id="ARBA00022967"/>
    </source>
</evidence>
<keyword evidence="16 20" id="KW-0472">Membrane</keyword>
<name>A0A2C7A2G1_9PROT</name>
<dbReference type="RefSeq" id="WP_099096172.1">
    <property type="nucleotide sequence ID" value="NZ_PDNU01000028.1"/>
</dbReference>
<dbReference type="GO" id="GO:0005886">
    <property type="term" value="C:plasma membrane"/>
    <property type="evidence" value="ECO:0007669"/>
    <property type="project" value="UniProtKB-SubCell"/>
</dbReference>
<dbReference type="InterPro" id="IPR013833">
    <property type="entry name" value="Cyt_c_oxidase_su3_a-hlx"/>
</dbReference>
<feature type="region of interest" description="Disordered" evidence="19">
    <location>
        <begin position="1"/>
        <end position="20"/>
    </location>
</feature>
<sequence length="850" mass="91608">MSRTQPGVTGPATPPTEPAMSPLRRHRLLDAIWRTPPGLGRLGAVNHSIVGARFMMTAFVFFAIGGILAMLIRAQLARPGHVFMPPEQYNQVFTMHGTVMMFLFAIPMFEGLAMYLLPKMLGARDLAFPRLSAYGYWCYLLGGGFIIGAMLAGVAPDGGWFMYTPLSSSTHTPGINADVWLLGITFVEISAIGAAVEITASILKMRGAGMALRRMPILAWYFLVTAVMMLVGFPPLILGSILLEVERAFGLPFFDPARGGDPLLWQHLFWLFGHPEVYIIFLPAAGVISTVLPVFARHRLVGYNAIVLALVAMGFLSFGLWVHHMFAVGIPHIAQGFFSAASMAVAIPTAVQIFAWLATLLKGRPRLDLPMLYLLGFFFIFVNGGLTGVMVAVVPFDWQVHDSYFVVAHLHYVLVGGFVFPLMAGAYYWMPLVTGRMPIYHLGRAAFWLIFVGFNLTFLLMHLTGLLGMPRRVYTYPAGIGWDWLNLLSSVGGFMTAIGFALFAVDMLMQRRFGRHAPRNPWGAESLEWSLPLPPPSYNAASLPPVDSREPLAAHPGLGRALAAGQHYLATPRHGWMETLGVEVVSGRPDQIILLPRPTLLPLWTALATGLCFLAMLLKQYWLVGAGAALVLALALFWLWSMGMREDPAPLPIGHGESALPHPGVASQPGWWGMALLLVADGALFGSLLFGALFLWVVAPGWPPPALLGFSPWLALLALAGLLGAPLAGALGLAALRRGRMGACAALFLLGAPAGLLGAGAVAALPLRHGAPPTSHAYAAAMLVLALYVALHAALGAVMAAYTAARCGSGHVSALRDLAPRNTLMWQGYTALCGLAALLLLQFWPWMAAP</sequence>
<dbReference type="NCBIfam" id="TIGR02891">
    <property type="entry name" value="CtaD_CoxA"/>
    <property type="match status" value="1"/>
</dbReference>
<dbReference type="GO" id="GO:0006119">
    <property type="term" value="P:oxidative phosphorylation"/>
    <property type="evidence" value="ECO:0007669"/>
    <property type="project" value="UniProtKB-UniPathway"/>
</dbReference>
<reference evidence="22 23" key="1">
    <citation type="submission" date="2017-10" db="EMBL/GenBank/DDBJ databases">
        <authorList>
            <person name="Banno H."/>
            <person name="Chua N.-H."/>
        </authorList>
    </citation>
    <scope>NUCLEOTIDE SEQUENCE [LARGE SCALE GENOMIC DNA]</scope>
    <source>
        <strain evidence="22 23">YW11</strain>
    </source>
</reference>
<keyword evidence="11" id="KW-1278">Translocase</keyword>
<comment type="catalytic activity">
    <reaction evidence="17">
        <text>4 Fe(II)-[cytochrome c] + O2 + 8 H(+)(in) = 4 Fe(III)-[cytochrome c] + 2 H2O + 4 H(+)(out)</text>
        <dbReference type="Rhea" id="RHEA:11436"/>
        <dbReference type="Rhea" id="RHEA-COMP:10350"/>
        <dbReference type="Rhea" id="RHEA-COMP:14399"/>
        <dbReference type="ChEBI" id="CHEBI:15377"/>
        <dbReference type="ChEBI" id="CHEBI:15378"/>
        <dbReference type="ChEBI" id="CHEBI:15379"/>
        <dbReference type="ChEBI" id="CHEBI:29033"/>
        <dbReference type="ChEBI" id="CHEBI:29034"/>
        <dbReference type="EC" id="7.1.1.9"/>
    </reaction>
</comment>
<dbReference type="InterPro" id="IPR035973">
    <property type="entry name" value="Cyt_c_oxidase_su3-like_sf"/>
</dbReference>
<keyword evidence="23" id="KW-1185">Reference proteome</keyword>
<evidence type="ECO:0000259" key="21">
    <source>
        <dbReference type="PROSITE" id="PS50855"/>
    </source>
</evidence>
<dbReference type="SUPFAM" id="SSF81452">
    <property type="entry name" value="Cytochrome c oxidase subunit III-like"/>
    <property type="match status" value="1"/>
</dbReference>
<feature type="transmembrane region" description="Helical" evidence="20">
    <location>
        <begin position="92"/>
        <end position="116"/>
    </location>
</feature>
<dbReference type="InterPro" id="IPR036927">
    <property type="entry name" value="Cyt_c_oxase-like_su1_sf"/>
</dbReference>
<feature type="domain" description="Cytochrome oxidase subunit I profile" evidence="21">
    <location>
        <begin position="27"/>
        <end position="547"/>
    </location>
</feature>
<dbReference type="EC" id="7.1.1.9" evidence="4"/>
<comment type="pathway">
    <text evidence="2">Energy metabolism; oxidative phosphorylation.</text>
</comment>
<evidence type="ECO:0000256" key="19">
    <source>
        <dbReference type="SAM" id="MobiDB-lite"/>
    </source>
</evidence>
<feature type="transmembrane region" description="Helical" evidence="20">
    <location>
        <begin position="710"/>
        <end position="736"/>
    </location>
</feature>
<evidence type="ECO:0000256" key="7">
    <source>
        <dbReference type="ARBA" id="ARBA00022617"/>
    </source>
</evidence>
<comment type="subcellular location">
    <subcellularLocation>
        <location evidence="1">Cell membrane</location>
        <topology evidence="1">Multi-pass membrane protein</topology>
    </subcellularLocation>
</comment>
<comment type="similarity">
    <text evidence="3 18">Belongs to the heme-copper respiratory oxidase family.</text>
</comment>
<feature type="transmembrane region" description="Helical" evidence="20">
    <location>
        <begin position="277"/>
        <end position="296"/>
    </location>
</feature>
<dbReference type="InterPro" id="IPR000883">
    <property type="entry name" value="Cyt_C_Oxase_1"/>
</dbReference>
<keyword evidence="5 18" id="KW-0813">Transport</keyword>
<feature type="transmembrane region" description="Helical" evidence="20">
    <location>
        <begin position="136"/>
        <end position="155"/>
    </location>
</feature>
<evidence type="ECO:0000313" key="23">
    <source>
        <dbReference type="Proteomes" id="UP000223527"/>
    </source>
</evidence>
<evidence type="ECO:0000256" key="9">
    <source>
        <dbReference type="ARBA" id="ARBA00022692"/>
    </source>
</evidence>
<feature type="transmembrane region" description="Helical" evidence="20">
    <location>
        <begin position="622"/>
        <end position="640"/>
    </location>
</feature>
<comment type="caution">
    <text evidence="22">The sequence shown here is derived from an EMBL/GenBank/DDBJ whole genome shotgun (WGS) entry which is preliminary data.</text>
</comment>
<dbReference type="PROSITE" id="PS50855">
    <property type="entry name" value="COX1"/>
    <property type="match status" value="1"/>
</dbReference>
<keyword evidence="14" id="KW-0408">Iron</keyword>
<evidence type="ECO:0000256" key="15">
    <source>
        <dbReference type="ARBA" id="ARBA00023008"/>
    </source>
</evidence>
<keyword evidence="8 18" id="KW-0679">Respiratory chain</keyword>
<evidence type="ECO:0000256" key="5">
    <source>
        <dbReference type="ARBA" id="ARBA00022448"/>
    </source>
</evidence>
<evidence type="ECO:0000256" key="2">
    <source>
        <dbReference type="ARBA" id="ARBA00004673"/>
    </source>
</evidence>
<gene>
    <name evidence="22" type="primary">ctaD</name>
    <name evidence="22" type="ORF">CR162_14095</name>
</gene>
<dbReference type="UniPathway" id="UPA00705"/>
<evidence type="ECO:0000256" key="4">
    <source>
        <dbReference type="ARBA" id="ARBA00012949"/>
    </source>
</evidence>
<dbReference type="GO" id="GO:0004129">
    <property type="term" value="F:cytochrome-c oxidase activity"/>
    <property type="evidence" value="ECO:0007669"/>
    <property type="project" value="UniProtKB-EC"/>
</dbReference>
<keyword evidence="7 18" id="KW-0349">Heme</keyword>
<evidence type="ECO:0000313" key="22">
    <source>
        <dbReference type="EMBL" id="PHK94258.1"/>
    </source>
</evidence>
<dbReference type="GO" id="GO:0015990">
    <property type="term" value="P:electron transport coupled proton transport"/>
    <property type="evidence" value="ECO:0007669"/>
    <property type="project" value="InterPro"/>
</dbReference>
<keyword evidence="9 18" id="KW-0812">Transmembrane</keyword>
<dbReference type="PANTHER" id="PTHR10422:SF35">
    <property type="entry name" value="CYTOCHROME BO(3) UBIQUINOL OXIDASE SUBUNIT 1"/>
    <property type="match status" value="1"/>
</dbReference>
<dbReference type="PRINTS" id="PR01165">
    <property type="entry name" value="CYCOXIDASEI"/>
</dbReference>
<feature type="transmembrane region" description="Helical" evidence="20">
    <location>
        <begin position="442"/>
        <end position="464"/>
    </location>
</feature>
<proteinExistence type="inferred from homology"/>
<feature type="transmembrane region" description="Helical" evidence="20">
    <location>
        <begin position="303"/>
        <end position="324"/>
    </location>
</feature>
<keyword evidence="6" id="KW-1003">Cell membrane</keyword>
<dbReference type="OrthoDB" id="9803294at2"/>
<feature type="transmembrane region" description="Helical" evidence="20">
    <location>
        <begin position="217"/>
        <end position="243"/>
    </location>
</feature>
<evidence type="ECO:0000256" key="8">
    <source>
        <dbReference type="ARBA" id="ARBA00022660"/>
    </source>
</evidence>
<keyword evidence="10" id="KW-0479">Metal-binding</keyword>
<dbReference type="PANTHER" id="PTHR10422">
    <property type="entry name" value="CYTOCHROME C OXIDASE SUBUNIT 1"/>
    <property type="match status" value="1"/>
</dbReference>
<dbReference type="GO" id="GO:0022904">
    <property type="term" value="P:respiratory electron transport chain"/>
    <property type="evidence" value="ECO:0007669"/>
    <property type="project" value="InterPro"/>
</dbReference>
<feature type="transmembrane region" description="Helical" evidence="20">
    <location>
        <begin position="408"/>
        <end position="430"/>
    </location>
</feature>
<feature type="transmembrane region" description="Helical" evidence="20">
    <location>
        <begin position="675"/>
        <end position="698"/>
    </location>
</feature>
<dbReference type="InterPro" id="IPR023616">
    <property type="entry name" value="Cyt_c_oxase-like_su1_dom"/>
</dbReference>
<dbReference type="GO" id="GO:0046872">
    <property type="term" value="F:metal ion binding"/>
    <property type="evidence" value="ECO:0007669"/>
    <property type="project" value="UniProtKB-KW"/>
</dbReference>
<dbReference type="Gene3D" id="1.20.120.80">
    <property type="entry name" value="Cytochrome c oxidase, subunit III, four-helix bundle"/>
    <property type="match status" value="1"/>
</dbReference>
<accession>A0A2C7A2G1</accession>
<dbReference type="GO" id="GO:0020037">
    <property type="term" value="F:heme binding"/>
    <property type="evidence" value="ECO:0007669"/>
    <property type="project" value="InterPro"/>
</dbReference>
<evidence type="ECO:0000256" key="18">
    <source>
        <dbReference type="RuleBase" id="RU000370"/>
    </source>
</evidence>
<keyword evidence="15" id="KW-0186">Copper</keyword>
<evidence type="ECO:0000256" key="20">
    <source>
        <dbReference type="SAM" id="Phobius"/>
    </source>
</evidence>
<dbReference type="Pfam" id="PF00115">
    <property type="entry name" value="COX1"/>
    <property type="match status" value="1"/>
</dbReference>
<dbReference type="SUPFAM" id="SSF81442">
    <property type="entry name" value="Cytochrome c oxidase subunit I-like"/>
    <property type="match status" value="1"/>
</dbReference>
<evidence type="ECO:0000256" key="6">
    <source>
        <dbReference type="ARBA" id="ARBA00022475"/>
    </source>
</evidence>
<evidence type="ECO:0000256" key="3">
    <source>
        <dbReference type="ARBA" id="ARBA00009578"/>
    </source>
</evidence>
<dbReference type="AlphaFoldDB" id="A0A2C7A2G1"/>
<feature type="transmembrane region" description="Helical" evidence="20">
    <location>
        <begin position="598"/>
        <end position="616"/>
    </location>
</feature>
<feature type="transmembrane region" description="Helical" evidence="20">
    <location>
        <begin position="484"/>
        <end position="505"/>
    </location>
</feature>
<feature type="transmembrane region" description="Helical" evidence="20">
    <location>
        <begin position="372"/>
        <end position="396"/>
    </location>
</feature>
<evidence type="ECO:0000256" key="16">
    <source>
        <dbReference type="ARBA" id="ARBA00023136"/>
    </source>
</evidence>
<dbReference type="Gene3D" id="1.20.210.10">
    <property type="entry name" value="Cytochrome c oxidase-like, subunit I domain"/>
    <property type="match status" value="1"/>
</dbReference>